<dbReference type="SUPFAM" id="SSF53474">
    <property type="entry name" value="alpha/beta-Hydrolases"/>
    <property type="match status" value="1"/>
</dbReference>
<proteinExistence type="predicted"/>
<dbReference type="OMA" id="WGGKIAC"/>
<evidence type="ECO:0000313" key="3">
    <source>
        <dbReference type="EMBL" id="OAG25464.1"/>
    </source>
</evidence>
<comment type="pathway">
    <text evidence="1">Mycotoxin biosynthesis.</text>
</comment>
<dbReference type="EMBL" id="KV441470">
    <property type="protein sequence ID" value="OAG25464.1"/>
    <property type="molecule type" value="Genomic_DNA"/>
</dbReference>
<keyword evidence="3" id="KW-0378">Hydrolase</keyword>
<dbReference type="KEGG" id="aalt:CC77DRAFT_1057244"/>
<dbReference type="PANTHER" id="PTHR47668">
    <property type="entry name" value="DIENELACTONE HYDROLASE FAMILY PROTEIN (AFU_ORTHOLOGUE AFUA_6G01940)"/>
    <property type="match status" value="1"/>
</dbReference>
<reference evidence="3 4" key="1">
    <citation type="submission" date="2016-05" db="EMBL/GenBank/DDBJ databases">
        <title>Comparative analysis of secretome profiles of manganese(II)-oxidizing ascomycete fungi.</title>
        <authorList>
            <consortium name="DOE Joint Genome Institute"/>
            <person name="Zeiner C.A."/>
            <person name="Purvine S.O."/>
            <person name="Zink E.M."/>
            <person name="Wu S."/>
            <person name="Pasa-Tolic L."/>
            <person name="Chaput D.L."/>
            <person name="Haridas S."/>
            <person name="Grigoriev I.V."/>
            <person name="Santelli C.M."/>
            <person name="Hansel C.M."/>
        </authorList>
    </citation>
    <scope>NUCLEOTIDE SEQUENCE [LARGE SCALE GENOMIC DNA]</scope>
    <source>
        <strain evidence="3 4">SRC1lrK2f</strain>
    </source>
</reference>
<dbReference type="Proteomes" id="UP000077248">
    <property type="component" value="Unassembled WGS sequence"/>
</dbReference>
<evidence type="ECO:0000313" key="4">
    <source>
        <dbReference type="Proteomes" id="UP000077248"/>
    </source>
</evidence>
<dbReference type="AlphaFoldDB" id="A0A177E0F9"/>
<protein>
    <submittedName>
        <fullName evidence="3">Dienelactone hydrolase family protein</fullName>
    </submittedName>
</protein>
<keyword evidence="4" id="KW-1185">Reference proteome</keyword>
<dbReference type="InterPro" id="IPR029058">
    <property type="entry name" value="AB_hydrolase_fold"/>
</dbReference>
<sequence length="256" mass="28755">MSTESTQSQACCNTPAVVSKGYQPKGDYIEVDGLKTYQTGPKDAKQGILVVYDIFGFFNQTLQGADILAYTDSQKYQVFMPDFFEGNPADISWMPPDTKEKEQKMGEFFKSQAAPPKTLPRIPKIVDELSQKNGIEKWAIIGFCWGGKIVNLSSMEGTKFKVAAACHPAMVAGDDAPGIKIPYIMLPSGDEPKDDVKKWEEGIKVPHVVEWFPDQIHGWMAARSDLEQEKVKKEYERGYKMVLDFFHKHMGSEAKL</sequence>
<gene>
    <name evidence="3" type="ORF">CC77DRAFT_1057244</name>
</gene>
<organism evidence="3 4">
    <name type="scientific">Alternaria alternata</name>
    <name type="common">Alternaria rot fungus</name>
    <name type="synonym">Torula alternata</name>
    <dbReference type="NCBI Taxonomy" id="5599"/>
    <lineage>
        <taxon>Eukaryota</taxon>
        <taxon>Fungi</taxon>
        <taxon>Dikarya</taxon>
        <taxon>Ascomycota</taxon>
        <taxon>Pezizomycotina</taxon>
        <taxon>Dothideomycetes</taxon>
        <taxon>Pleosporomycetidae</taxon>
        <taxon>Pleosporales</taxon>
        <taxon>Pleosporineae</taxon>
        <taxon>Pleosporaceae</taxon>
        <taxon>Alternaria</taxon>
        <taxon>Alternaria sect. Alternaria</taxon>
        <taxon>Alternaria alternata complex</taxon>
    </lineage>
</organism>
<evidence type="ECO:0000259" key="2">
    <source>
        <dbReference type="Pfam" id="PF01738"/>
    </source>
</evidence>
<evidence type="ECO:0000256" key="1">
    <source>
        <dbReference type="ARBA" id="ARBA00004685"/>
    </source>
</evidence>
<dbReference type="InterPro" id="IPR002925">
    <property type="entry name" value="Dienelactn_hydro"/>
</dbReference>
<name>A0A177E0F9_ALTAL</name>
<dbReference type="PANTHER" id="PTHR47668:SF1">
    <property type="entry name" value="DIENELACTONE HYDROLASE DOMAIN-CONTAINING PROTEIN-RELATED"/>
    <property type="match status" value="1"/>
</dbReference>
<accession>A0A177E0F9</accession>
<dbReference type="Pfam" id="PF01738">
    <property type="entry name" value="DLH"/>
    <property type="match status" value="1"/>
</dbReference>
<dbReference type="GO" id="GO:0016787">
    <property type="term" value="F:hydrolase activity"/>
    <property type="evidence" value="ECO:0007669"/>
    <property type="project" value="UniProtKB-KW"/>
</dbReference>
<feature type="domain" description="Dienelactone hydrolase" evidence="2">
    <location>
        <begin position="35"/>
        <end position="249"/>
    </location>
</feature>
<dbReference type="GeneID" id="29113587"/>
<dbReference type="VEuPathDB" id="FungiDB:CC77DRAFT_1057244"/>
<dbReference type="RefSeq" id="XP_018390885.1">
    <property type="nucleotide sequence ID" value="XM_018527993.1"/>
</dbReference>
<dbReference type="Gene3D" id="3.40.50.1820">
    <property type="entry name" value="alpha/beta hydrolase"/>
    <property type="match status" value="1"/>
</dbReference>